<evidence type="ECO:0000256" key="3">
    <source>
        <dbReference type="PROSITE-ProRule" id="PRU00810"/>
    </source>
</evidence>
<feature type="compositionally biased region" description="Gly residues" evidence="4">
    <location>
        <begin position="29"/>
        <end position="41"/>
    </location>
</feature>
<dbReference type="AlphaFoldDB" id="A0AAN7PW48"/>
<name>A0AAN7PW48_9MYRT</name>
<dbReference type="Gene3D" id="1.20.1160.11">
    <property type="entry name" value="Paired amphipathic helix"/>
    <property type="match status" value="1"/>
</dbReference>
<dbReference type="SUPFAM" id="SSF47762">
    <property type="entry name" value="PAH2 domain"/>
    <property type="match status" value="1"/>
</dbReference>
<evidence type="ECO:0000256" key="2">
    <source>
        <dbReference type="ARBA" id="ARBA00023242"/>
    </source>
</evidence>
<dbReference type="FunFam" id="1.20.1160.11:FF:000001">
    <property type="entry name" value="Paired amphipathic helix protein Sin3"/>
    <property type="match status" value="1"/>
</dbReference>
<dbReference type="InterPro" id="IPR039774">
    <property type="entry name" value="Sin3-like"/>
</dbReference>
<dbReference type="Proteomes" id="UP001345219">
    <property type="component" value="Chromosome 2"/>
</dbReference>
<proteinExistence type="predicted"/>
<dbReference type="GO" id="GO:0003714">
    <property type="term" value="F:transcription corepressor activity"/>
    <property type="evidence" value="ECO:0007669"/>
    <property type="project" value="InterPro"/>
</dbReference>
<dbReference type="InterPro" id="IPR036600">
    <property type="entry name" value="PAH_sf"/>
</dbReference>
<evidence type="ECO:0000256" key="1">
    <source>
        <dbReference type="ARBA" id="ARBA00004123"/>
    </source>
</evidence>
<evidence type="ECO:0000313" key="5">
    <source>
        <dbReference type="EMBL" id="KAK4754698.1"/>
    </source>
</evidence>
<dbReference type="EMBL" id="JAXIOK010000015">
    <property type="protein sequence ID" value="KAK4754698.1"/>
    <property type="molecule type" value="Genomic_DNA"/>
</dbReference>
<protein>
    <submittedName>
        <fullName evidence="5">Uncharacterized protein</fullName>
    </submittedName>
</protein>
<dbReference type="PROSITE" id="PS51477">
    <property type="entry name" value="PAH"/>
    <property type="match status" value="1"/>
</dbReference>
<accession>A0AAN7PW48</accession>
<keyword evidence="2 3" id="KW-0539">Nucleus</keyword>
<dbReference type="GO" id="GO:0000122">
    <property type="term" value="P:negative regulation of transcription by RNA polymerase II"/>
    <property type="evidence" value="ECO:0007669"/>
    <property type="project" value="TreeGrafter"/>
</dbReference>
<evidence type="ECO:0000313" key="6">
    <source>
        <dbReference type="Proteomes" id="UP001345219"/>
    </source>
</evidence>
<reference evidence="5 6" key="1">
    <citation type="journal article" date="2023" name="Hortic Res">
        <title>Pangenome of water caltrop reveals structural variations and asymmetric subgenome divergence after allopolyploidization.</title>
        <authorList>
            <person name="Zhang X."/>
            <person name="Chen Y."/>
            <person name="Wang L."/>
            <person name="Yuan Y."/>
            <person name="Fang M."/>
            <person name="Shi L."/>
            <person name="Lu R."/>
            <person name="Comes H.P."/>
            <person name="Ma Y."/>
            <person name="Chen Y."/>
            <person name="Huang G."/>
            <person name="Zhou Y."/>
            <person name="Zheng Z."/>
            <person name="Qiu Y."/>
        </authorList>
    </citation>
    <scope>NUCLEOTIDE SEQUENCE [LARGE SCALE GENOMIC DNA]</scope>
    <source>
        <tissue evidence="5">Roots</tissue>
    </source>
</reference>
<comment type="subcellular location">
    <subcellularLocation>
        <location evidence="1 3">Nucleus</location>
    </subcellularLocation>
</comment>
<dbReference type="GO" id="GO:0000118">
    <property type="term" value="C:histone deacetylase complex"/>
    <property type="evidence" value="ECO:0007669"/>
    <property type="project" value="TreeGrafter"/>
</dbReference>
<sequence>MGRVIYHGSSIRESGLSQVTRGGERGNEARGGNGGGDGGGNADRKLTTIDALMYLREIKDTIPEQWKYDLFLDAMKDLKAQRLDIVGITARVRELFEGHTNLIRGFNKFLPRGYEIALVEEEASTMTVNRATVNRVLSVSSNYKINDEDEDEDEDGDGDEGEASTI</sequence>
<keyword evidence="6" id="KW-1185">Reference proteome</keyword>
<organism evidence="5 6">
    <name type="scientific">Trapa incisa</name>
    <dbReference type="NCBI Taxonomy" id="236973"/>
    <lineage>
        <taxon>Eukaryota</taxon>
        <taxon>Viridiplantae</taxon>
        <taxon>Streptophyta</taxon>
        <taxon>Embryophyta</taxon>
        <taxon>Tracheophyta</taxon>
        <taxon>Spermatophyta</taxon>
        <taxon>Magnoliopsida</taxon>
        <taxon>eudicotyledons</taxon>
        <taxon>Gunneridae</taxon>
        <taxon>Pentapetalae</taxon>
        <taxon>rosids</taxon>
        <taxon>malvids</taxon>
        <taxon>Myrtales</taxon>
        <taxon>Lythraceae</taxon>
        <taxon>Trapa</taxon>
    </lineage>
</organism>
<comment type="caution">
    <text evidence="5">The sequence shown here is derived from an EMBL/GenBank/DDBJ whole genome shotgun (WGS) entry which is preliminary data.</text>
</comment>
<evidence type="ECO:0000256" key="4">
    <source>
        <dbReference type="SAM" id="MobiDB-lite"/>
    </source>
</evidence>
<gene>
    <name evidence="5" type="ORF">SAY87_002802</name>
</gene>
<dbReference type="InterPro" id="IPR003822">
    <property type="entry name" value="PAH"/>
</dbReference>
<feature type="region of interest" description="Disordered" evidence="4">
    <location>
        <begin position="16"/>
        <end position="42"/>
    </location>
</feature>
<feature type="compositionally biased region" description="Acidic residues" evidence="4">
    <location>
        <begin position="147"/>
        <end position="166"/>
    </location>
</feature>
<feature type="region of interest" description="Disordered" evidence="4">
    <location>
        <begin position="144"/>
        <end position="166"/>
    </location>
</feature>
<dbReference type="PANTHER" id="PTHR12346">
    <property type="entry name" value="SIN3B-RELATED"/>
    <property type="match status" value="1"/>
</dbReference>
<dbReference type="Pfam" id="PF02671">
    <property type="entry name" value="PAH"/>
    <property type="match status" value="1"/>
</dbReference>
<dbReference type="GO" id="GO:0000785">
    <property type="term" value="C:chromatin"/>
    <property type="evidence" value="ECO:0007669"/>
    <property type="project" value="TreeGrafter"/>
</dbReference>
<dbReference type="PANTHER" id="PTHR12346:SF8">
    <property type="entry name" value="PAIRED AMPHIPATHIC HELIX PROTEIN SIN3-LIKE 2"/>
    <property type="match status" value="1"/>
</dbReference>